<accession>A0A6B3NA81</accession>
<proteinExistence type="predicted"/>
<dbReference type="AlphaFoldDB" id="A0A6B3NA81"/>
<name>A0A6B3NA81_9CYAN</name>
<evidence type="ECO:0000313" key="1">
    <source>
        <dbReference type="EMBL" id="NER27795.1"/>
    </source>
</evidence>
<dbReference type="InterPro" id="IPR029063">
    <property type="entry name" value="SAM-dependent_MTases_sf"/>
</dbReference>
<comment type="caution">
    <text evidence="1">The sequence shown here is derived from an EMBL/GenBank/DDBJ whole genome shotgun (WGS) entry which is preliminary data.</text>
</comment>
<organism evidence="1">
    <name type="scientific">Symploca sp. SIO1C4</name>
    <dbReference type="NCBI Taxonomy" id="2607765"/>
    <lineage>
        <taxon>Bacteria</taxon>
        <taxon>Bacillati</taxon>
        <taxon>Cyanobacteriota</taxon>
        <taxon>Cyanophyceae</taxon>
        <taxon>Coleofasciculales</taxon>
        <taxon>Coleofasciculaceae</taxon>
        <taxon>Symploca</taxon>
    </lineage>
</organism>
<dbReference type="EMBL" id="JAAHFQ010000135">
    <property type="protein sequence ID" value="NER27795.1"/>
    <property type="molecule type" value="Genomic_DNA"/>
</dbReference>
<sequence length="69" mass="8081">MKHIIHDRNAKYSVTIFKNCNQGITGNSKLLETLIPYDNQPQQWLDLAVFLMTSDCQHTETGYESFYLR</sequence>
<gene>
    <name evidence="1" type="ORF">F6J89_09210</name>
</gene>
<reference evidence="1" key="1">
    <citation type="submission" date="2019-11" db="EMBL/GenBank/DDBJ databases">
        <title>Genomic insights into an expanded diversity of filamentous marine cyanobacteria reveals the extraordinary biosynthetic potential of Moorea and Okeania.</title>
        <authorList>
            <person name="Ferreira Leao T."/>
            <person name="Wang M."/>
            <person name="Moss N."/>
            <person name="Da Silva R."/>
            <person name="Sanders J."/>
            <person name="Nurk S."/>
            <person name="Gurevich A."/>
            <person name="Humphrey G."/>
            <person name="Reher R."/>
            <person name="Zhu Q."/>
            <person name="Belda-Ferre P."/>
            <person name="Glukhov E."/>
            <person name="Rex R."/>
            <person name="Dorrestein P.C."/>
            <person name="Knight R."/>
            <person name="Pevzner P."/>
            <person name="Gerwick W.H."/>
            <person name="Gerwick L."/>
        </authorList>
    </citation>
    <scope>NUCLEOTIDE SEQUENCE</scope>
    <source>
        <strain evidence="1">SIO1C4</strain>
    </source>
</reference>
<protein>
    <submittedName>
        <fullName evidence="1">Uncharacterized protein</fullName>
    </submittedName>
</protein>
<dbReference type="Gene3D" id="3.40.50.150">
    <property type="entry name" value="Vaccinia Virus protein VP39"/>
    <property type="match status" value="1"/>
</dbReference>